<evidence type="ECO:0000313" key="2">
    <source>
        <dbReference type="Proteomes" id="UP000193411"/>
    </source>
</evidence>
<keyword evidence="2" id="KW-1185">Reference proteome</keyword>
<name>A0A1Y2HZI8_9FUNG</name>
<comment type="caution">
    <text evidence="1">The sequence shown here is derived from an EMBL/GenBank/DDBJ whole genome shotgun (WGS) entry which is preliminary data.</text>
</comment>
<dbReference type="Proteomes" id="UP000193411">
    <property type="component" value="Unassembled WGS sequence"/>
</dbReference>
<sequence length="62" mass="6751">MGSIAPLRPARVPSSVSFKRICNPLTGRSASLTATGIPHIPPARLLNHLRRPSCCTRHNHQT</sequence>
<evidence type="ECO:0000313" key="1">
    <source>
        <dbReference type="EMBL" id="ORZ39143.1"/>
    </source>
</evidence>
<dbReference type="AlphaFoldDB" id="A0A1Y2HZI8"/>
<dbReference type="EMBL" id="MCFL01000006">
    <property type="protein sequence ID" value="ORZ39143.1"/>
    <property type="molecule type" value="Genomic_DNA"/>
</dbReference>
<gene>
    <name evidence="1" type="ORF">BCR44DRAFT_41793</name>
</gene>
<proteinExistence type="predicted"/>
<organism evidence="1 2">
    <name type="scientific">Catenaria anguillulae PL171</name>
    <dbReference type="NCBI Taxonomy" id="765915"/>
    <lineage>
        <taxon>Eukaryota</taxon>
        <taxon>Fungi</taxon>
        <taxon>Fungi incertae sedis</taxon>
        <taxon>Blastocladiomycota</taxon>
        <taxon>Blastocladiomycetes</taxon>
        <taxon>Blastocladiales</taxon>
        <taxon>Catenariaceae</taxon>
        <taxon>Catenaria</taxon>
    </lineage>
</organism>
<protein>
    <submittedName>
        <fullName evidence="1">Uncharacterized protein</fullName>
    </submittedName>
</protein>
<accession>A0A1Y2HZI8</accession>
<reference evidence="1 2" key="1">
    <citation type="submission" date="2016-07" db="EMBL/GenBank/DDBJ databases">
        <title>Pervasive Adenine N6-methylation of Active Genes in Fungi.</title>
        <authorList>
            <consortium name="DOE Joint Genome Institute"/>
            <person name="Mondo S.J."/>
            <person name="Dannebaum R.O."/>
            <person name="Kuo R.C."/>
            <person name="Labutti K."/>
            <person name="Haridas S."/>
            <person name="Kuo A."/>
            <person name="Salamov A."/>
            <person name="Ahrendt S.R."/>
            <person name="Lipzen A."/>
            <person name="Sullivan W."/>
            <person name="Andreopoulos W.B."/>
            <person name="Clum A."/>
            <person name="Lindquist E."/>
            <person name="Daum C."/>
            <person name="Ramamoorthy G.K."/>
            <person name="Gryganskyi A."/>
            <person name="Culley D."/>
            <person name="Magnuson J.K."/>
            <person name="James T.Y."/>
            <person name="O'Malley M.A."/>
            <person name="Stajich J.E."/>
            <person name="Spatafora J.W."/>
            <person name="Visel A."/>
            <person name="Grigoriev I.V."/>
        </authorList>
    </citation>
    <scope>NUCLEOTIDE SEQUENCE [LARGE SCALE GENOMIC DNA]</scope>
    <source>
        <strain evidence="1 2">PL171</strain>
    </source>
</reference>